<protein>
    <submittedName>
        <fullName evidence="3">Uncharacterized protein</fullName>
    </submittedName>
</protein>
<keyword evidence="2" id="KW-1133">Transmembrane helix</keyword>
<evidence type="ECO:0000256" key="2">
    <source>
        <dbReference type="SAM" id="Phobius"/>
    </source>
</evidence>
<feature type="transmembrane region" description="Helical" evidence="2">
    <location>
        <begin position="33"/>
        <end position="51"/>
    </location>
</feature>
<feature type="compositionally biased region" description="Pro residues" evidence="1">
    <location>
        <begin position="80"/>
        <end position="100"/>
    </location>
</feature>
<feature type="region of interest" description="Disordered" evidence="1">
    <location>
        <begin position="71"/>
        <end position="118"/>
    </location>
</feature>
<keyword evidence="4" id="KW-1185">Reference proteome</keyword>
<organism evidence="3 4">
    <name type="scientific">Collimonas arenae</name>
    <dbReference type="NCBI Taxonomy" id="279058"/>
    <lineage>
        <taxon>Bacteria</taxon>
        <taxon>Pseudomonadati</taxon>
        <taxon>Pseudomonadota</taxon>
        <taxon>Betaproteobacteria</taxon>
        <taxon>Burkholderiales</taxon>
        <taxon>Oxalobacteraceae</taxon>
        <taxon>Collimonas</taxon>
    </lineage>
</organism>
<evidence type="ECO:0000313" key="4">
    <source>
        <dbReference type="Proteomes" id="UP000071778"/>
    </source>
</evidence>
<keyword evidence="2" id="KW-0812">Transmembrane</keyword>
<gene>
    <name evidence="3" type="ORF">CAter282_2743</name>
</gene>
<evidence type="ECO:0000313" key="3">
    <source>
        <dbReference type="EMBL" id="AMP10471.1"/>
    </source>
</evidence>
<evidence type="ECO:0000256" key="1">
    <source>
        <dbReference type="SAM" id="MobiDB-lite"/>
    </source>
</evidence>
<dbReference type="Proteomes" id="UP000071778">
    <property type="component" value="Chromosome"/>
</dbReference>
<dbReference type="EMBL" id="CP013235">
    <property type="protein sequence ID" value="AMP10471.1"/>
    <property type="molecule type" value="Genomic_DNA"/>
</dbReference>
<accession>A0A127QK80</accession>
<proteinExistence type="predicted"/>
<name>A0A127QK80_9BURK</name>
<feature type="region of interest" description="Disordered" evidence="1">
    <location>
        <begin position="147"/>
        <end position="177"/>
    </location>
</feature>
<keyword evidence="2" id="KW-0472">Membrane</keyword>
<sequence>MDKVESMKERSVAPRKLSWIDRQRASRQRTPKIVGVLISILLHGVGIWYLLTQLPPDVKIESPAPGNMGTVSITLAPVPHSAPPQPVKTPPKPKTTPTPAKPRKPTPRIVQSPRAITAITPQTIVTPQPDAPKYQQSVEEDFSSHIQAARERREAAQAQERALAGETSPPDETPQSSNDIARANIQAQRGWMGIDKSKTGGIFEVRDKTPFRATLIFHGWNADTSRNAMQQIPVERGGEDSIEMAVVNKMIELIRKKTNGDIPWRSQRLGRVITLSARVKDTAELQQFLMQEMFYQDMTPRR</sequence>
<reference evidence="3 4" key="1">
    <citation type="submission" date="2015-11" db="EMBL/GenBank/DDBJ databases">
        <title>Exploring the genomic traits of fungus-feeding bacterial genus Collimonas.</title>
        <authorList>
            <person name="Song C."/>
            <person name="Schmidt R."/>
            <person name="de Jager V."/>
            <person name="Krzyzanowska D."/>
            <person name="Jongedijk E."/>
            <person name="Cankar K."/>
            <person name="Beekwilder J."/>
            <person name="van Veen A."/>
            <person name="de Boer W."/>
            <person name="van Veen J.A."/>
            <person name="Garbeva P."/>
        </authorList>
    </citation>
    <scope>NUCLEOTIDE SEQUENCE [LARGE SCALE GENOMIC DNA]</scope>
    <source>
        <strain evidence="3 4">Ter282</strain>
    </source>
</reference>
<dbReference type="PATRIC" id="fig|279058.17.peg.2990"/>
<dbReference type="AlphaFoldDB" id="A0A127QK80"/>